<dbReference type="Gene3D" id="2.20.20.130">
    <property type="match status" value="1"/>
</dbReference>
<protein>
    <submittedName>
        <fullName evidence="8">Starch-binding associating with outer membrane</fullName>
    </submittedName>
</protein>
<dbReference type="RefSeq" id="WP_165798506.1">
    <property type="nucleotide sequence ID" value="NZ_FMAR01000012.1"/>
</dbReference>
<dbReference type="InterPro" id="IPR011990">
    <property type="entry name" value="TPR-like_helical_dom_sf"/>
</dbReference>
<sequence>MKKIYWSLLLPAIVLTACKKDFLRQQSATAVNASTAINTVNDLADAVNGMYTASKNSSLFGVNVPVLGDLLADNIFISSSNYGQLTSDNNYTFIATSGEANGIWLQGYNTILQANRIIAAPIASTPTVDQLKGEAYAIRALTYLTLVNYFAKPNTISPDADGVPIITIPTYETGPYIKPARNSVKEVYDRVITDLDSAFLILPNTPIAANIHATNSNYISKYAAKAIEARAFLYRGDYANAQAAALLVVTQGGYTLTTTASAFKSFWTSATATDGKVETIFELNNNTTGAVSGLADFFSQAGNGEMLCTKELYDLYTPTDLRKGLIVNGIRKGNGQPAFLVNKYPNASNPDKDEIKIIRYAEVLLTLAESYARTGDETSARNYLNQLATVRDPSFTGYVSSGQQLLDDIVNERRKELAFEGLRLFDLYRLNQVIYRPAQPYSYPGYPEVSLTDIRRLQPIPQNEVDVNPNIKQNPGY</sequence>
<dbReference type="CDD" id="cd08977">
    <property type="entry name" value="SusD"/>
    <property type="match status" value="1"/>
</dbReference>
<reference evidence="8 9" key="1">
    <citation type="submission" date="2016-08" db="EMBL/GenBank/DDBJ databases">
        <authorList>
            <person name="Seilhamer J.J."/>
        </authorList>
    </citation>
    <scope>NUCLEOTIDE SEQUENCE [LARGE SCALE GENOMIC DNA]</scope>
    <source>
        <strain evidence="8 9">A37T2</strain>
    </source>
</reference>
<keyword evidence="9" id="KW-1185">Reference proteome</keyword>
<feature type="domain" description="SusD-like N-terminal" evidence="7">
    <location>
        <begin position="21"/>
        <end position="231"/>
    </location>
</feature>
<dbReference type="InterPro" id="IPR033985">
    <property type="entry name" value="SusD-like_N"/>
</dbReference>
<dbReference type="Pfam" id="PF07980">
    <property type="entry name" value="SusD_RagB"/>
    <property type="match status" value="1"/>
</dbReference>
<dbReference type="Gene3D" id="1.25.40.900">
    <property type="match status" value="1"/>
</dbReference>
<evidence type="ECO:0000256" key="5">
    <source>
        <dbReference type="ARBA" id="ARBA00023237"/>
    </source>
</evidence>
<evidence type="ECO:0000313" key="9">
    <source>
        <dbReference type="Proteomes" id="UP000242818"/>
    </source>
</evidence>
<dbReference type="Proteomes" id="UP000242818">
    <property type="component" value="Unassembled WGS sequence"/>
</dbReference>
<dbReference type="AlphaFoldDB" id="A0A1C4F6M3"/>
<evidence type="ECO:0000256" key="1">
    <source>
        <dbReference type="ARBA" id="ARBA00004442"/>
    </source>
</evidence>
<dbReference type="InterPro" id="IPR012944">
    <property type="entry name" value="SusD_RagB_dom"/>
</dbReference>
<evidence type="ECO:0000256" key="4">
    <source>
        <dbReference type="ARBA" id="ARBA00023136"/>
    </source>
</evidence>
<organism evidence="8 9">
    <name type="scientific">Chitinophaga costaii</name>
    <dbReference type="NCBI Taxonomy" id="1335309"/>
    <lineage>
        <taxon>Bacteria</taxon>
        <taxon>Pseudomonadati</taxon>
        <taxon>Bacteroidota</taxon>
        <taxon>Chitinophagia</taxon>
        <taxon>Chitinophagales</taxon>
        <taxon>Chitinophagaceae</taxon>
        <taxon>Chitinophaga</taxon>
    </lineage>
</organism>
<keyword evidence="3" id="KW-0732">Signal</keyword>
<evidence type="ECO:0000259" key="7">
    <source>
        <dbReference type="Pfam" id="PF14322"/>
    </source>
</evidence>
<comment type="similarity">
    <text evidence="2">Belongs to the SusD family.</text>
</comment>
<dbReference type="PROSITE" id="PS51257">
    <property type="entry name" value="PROKAR_LIPOPROTEIN"/>
    <property type="match status" value="1"/>
</dbReference>
<accession>A0A1C4F6M3</accession>
<dbReference type="STRING" id="1335309.GA0116948_11238"/>
<name>A0A1C4F6M3_9BACT</name>
<dbReference type="GO" id="GO:0009279">
    <property type="term" value="C:cell outer membrane"/>
    <property type="evidence" value="ECO:0007669"/>
    <property type="project" value="UniProtKB-SubCell"/>
</dbReference>
<evidence type="ECO:0000313" key="8">
    <source>
        <dbReference type="EMBL" id="SCC51442.1"/>
    </source>
</evidence>
<proteinExistence type="inferred from homology"/>
<evidence type="ECO:0000256" key="3">
    <source>
        <dbReference type="ARBA" id="ARBA00022729"/>
    </source>
</evidence>
<evidence type="ECO:0000256" key="2">
    <source>
        <dbReference type="ARBA" id="ARBA00006275"/>
    </source>
</evidence>
<dbReference type="Pfam" id="PF14322">
    <property type="entry name" value="SusD-like_3"/>
    <property type="match status" value="1"/>
</dbReference>
<feature type="domain" description="RagB/SusD" evidence="6">
    <location>
        <begin position="343"/>
        <end position="477"/>
    </location>
</feature>
<comment type="subcellular location">
    <subcellularLocation>
        <location evidence="1">Cell outer membrane</location>
    </subcellularLocation>
</comment>
<dbReference type="SUPFAM" id="SSF48452">
    <property type="entry name" value="TPR-like"/>
    <property type="match status" value="1"/>
</dbReference>
<evidence type="ECO:0000259" key="6">
    <source>
        <dbReference type="Pfam" id="PF07980"/>
    </source>
</evidence>
<gene>
    <name evidence="8" type="ORF">GA0116948_11238</name>
</gene>
<keyword evidence="5" id="KW-0998">Cell outer membrane</keyword>
<dbReference type="EMBL" id="FMAR01000012">
    <property type="protein sequence ID" value="SCC51442.1"/>
    <property type="molecule type" value="Genomic_DNA"/>
</dbReference>
<dbReference type="Gene3D" id="1.25.40.390">
    <property type="match status" value="1"/>
</dbReference>
<keyword evidence="4" id="KW-0472">Membrane</keyword>